<keyword evidence="1" id="KW-0472">Membrane</keyword>
<dbReference type="AlphaFoldDB" id="A0A8A7KF54"/>
<evidence type="ECO:0000313" key="2">
    <source>
        <dbReference type="EMBL" id="QTL98318.1"/>
    </source>
</evidence>
<name>A0A8A7KF54_9FIRM</name>
<dbReference type="KEGG" id="ifn:GM661_10175"/>
<dbReference type="RefSeq" id="WP_230866759.1">
    <property type="nucleotide sequence ID" value="NZ_CP046640.1"/>
</dbReference>
<feature type="transmembrane region" description="Helical" evidence="1">
    <location>
        <begin position="65"/>
        <end position="85"/>
    </location>
</feature>
<evidence type="ECO:0000256" key="1">
    <source>
        <dbReference type="SAM" id="Phobius"/>
    </source>
</evidence>
<keyword evidence="3" id="KW-1185">Reference proteome</keyword>
<proteinExistence type="predicted"/>
<reference evidence="2" key="1">
    <citation type="submission" date="2019-12" db="EMBL/GenBank/DDBJ databases">
        <authorList>
            <person name="zhang j."/>
            <person name="sun C.M."/>
        </authorList>
    </citation>
    <scope>NUCLEOTIDE SEQUENCE</scope>
    <source>
        <strain evidence="2">NS-1</strain>
    </source>
</reference>
<gene>
    <name evidence="2" type="ORF">GM661_10175</name>
</gene>
<sequence length="216" mass="25780">MIPSKHEFDNVISKILSRNEYRHLNKHLSDFINKLKEKIAYWIFKKLENVNWDISPSIPEKLSTFFIIIGILLIMGIIILVLVIINKGFERARKVKEILGEKIDENTTPKSLRNRAAGFQEQGDFRQAIRYNFISLLLLMHEKRVLYLEESKTNYEICHLLQENNFAEVLIFQDLVILFNLSWYGHQECPQETYENWLDDFNLVWNEVIDYEKKNK</sequence>
<dbReference type="Proteomes" id="UP000665020">
    <property type="component" value="Chromosome"/>
</dbReference>
<organism evidence="2 3">
    <name type="scientific">Iocasia fonsfrigidae</name>
    <dbReference type="NCBI Taxonomy" id="2682810"/>
    <lineage>
        <taxon>Bacteria</taxon>
        <taxon>Bacillati</taxon>
        <taxon>Bacillota</taxon>
        <taxon>Clostridia</taxon>
        <taxon>Halanaerobiales</taxon>
        <taxon>Halanaerobiaceae</taxon>
        <taxon>Iocasia</taxon>
    </lineage>
</organism>
<protein>
    <recommendedName>
        <fullName evidence="4">DUF4129 domain-containing protein</fullName>
    </recommendedName>
</protein>
<evidence type="ECO:0000313" key="3">
    <source>
        <dbReference type="Proteomes" id="UP000665020"/>
    </source>
</evidence>
<dbReference type="EMBL" id="CP046640">
    <property type="protein sequence ID" value="QTL98318.1"/>
    <property type="molecule type" value="Genomic_DNA"/>
</dbReference>
<evidence type="ECO:0008006" key="4">
    <source>
        <dbReference type="Google" id="ProtNLM"/>
    </source>
</evidence>
<accession>A0A8A7KF54</accession>
<keyword evidence="1" id="KW-0812">Transmembrane</keyword>
<keyword evidence="1" id="KW-1133">Transmembrane helix</keyword>